<keyword evidence="5" id="KW-0807">Transducer</keyword>
<dbReference type="PANTHER" id="PTHR43531:SF11">
    <property type="entry name" value="METHYL-ACCEPTING CHEMOTAXIS PROTEIN 3"/>
    <property type="match status" value="1"/>
</dbReference>
<keyword evidence="11" id="KW-1185">Reference proteome</keyword>
<evidence type="ECO:0000256" key="4">
    <source>
        <dbReference type="ARBA" id="ARBA00029447"/>
    </source>
</evidence>
<dbReference type="PROSITE" id="PS50885">
    <property type="entry name" value="HAMP"/>
    <property type="match status" value="1"/>
</dbReference>
<dbReference type="Pfam" id="PF00672">
    <property type="entry name" value="HAMP"/>
    <property type="match status" value="1"/>
</dbReference>
<feature type="transmembrane region" description="Helical" evidence="7">
    <location>
        <begin position="195"/>
        <end position="215"/>
    </location>
</feature>
<dbReference type="EMBL" id="JBHTBJ010000005">
    <property type="protein sequence ID" value="MFC7274366.1"/>
    <property type="molecule type" value="Genomic_DNA"/>
</dbReference>
<evidence type="ECO:0000256" key="1">
    <source>
        <dbReference type="ARBA" id="ARBA00022500"/>
    </source>
</evidence>
<keyword evidence="2 7" id="KW-0812">Transmembrane</keyword>
<keyword evidence="3 7" id="KW-1133">Transmembrane helix</keyword>
<dbReference type="SUPFAM" id="SSF58104">
    <property type="entry name" value="Methyl-accepting chemotaxis protein (MCP) signaling domain"/>
    <property type="match status" value="1"/>
</dbReference>
<dbReference type="Gene3D" id="1.10.287.950">
    <property type="entry name" value="Methyl-accepting chemotaxis protein"/>
    <property type="match status" value="1"/>
</dbReference>
<keyword evidence="1" id="KW-0145">Chemotaxis</keyword>
<evidence type="ECO:0000259" key="9">
    <source>
        <dbReference type="PROSITE" id="PS50885"/>
    </source>
</evidence>
<protein>
    <submittedName>
        <fullName evidence="10">Methyl-accepting chemotaxis protein</fullName>
    </submittedName>
</protein>
<feature type="transmembrane region" description="Helical" evidence="7">
    <location>
        <begin position="20"/>
        <end position="40"/>
    </location>
</feature>
<dbReference type="Pfam" id="PF12729">
    <property type="entry name" value="4HB_MCP_1"/>
    <property type="match status" value="1"/>
</dbReference>
<feature type="domain" description="Methyl-accepting transducer" evidence="8">
    <location>
        <begin position="274"/>
        <end position="489"/>
    </location>
</feature>
<comment type="caution">
    <text evidence="10">The sequence shown here is derived from an EMBL/GenBank/DDBJ whole genome shotgun (WGS) entry which is preliminary data.</text>
</comment>
<evidence type="ECO:0000313" key="10">
    <source>
        <dbReference type="EMBL" id="MFC7274366.1"/>
    </source>
</evidence>
<gene>
    <name evidence="10" type="ORF">ACFQS1_10280</name>
</gene>
<accession>A0ABW2HP82</accession>
<dbReference type="Proteomes" id="UP001596548">
    <property type="component" value="Unassembled WGS sequence"/>
</dbReference>
<organism evidence="10 11">
    <name type="scientific">Paractinoplanes rhizophilus</name>
    <dbReference type="NCBI Taxonomy" id="1416877"/>
    <lineage>
        <taxon>Bacteria</taxon>
        <taxon>Bacillati</taxon>
        <taxon>Actinomycetota</taxon>
        <taxon>Actinomycetes</taxon>
        <taxon>Micromonosporales</taxon>
        <taxon>Micromonosporaceae</taxon>
        <taxon>Paractinoplanes</taxon>
    </lineage>
</organism>
<dbReference type="SMART" id="SM00304">
    <property type="entry name" value="HAMP"/>
    <property type="match status" value="1"/>
</dbReference>
<evidence type="ECO:0000256" key="7">
    <source>
        <dbReference type="SAM" id="Phobius"/>
    </source>
</evidence>
<feature type="region of interest" description="Disordered" evidence="6">
    <location>
        <begin position="538"/>
        <end position="557"/>
    </location>
</feature>
<proteinExistence type="inferred from homology"/>
<dbReference type="Pfam" id="PF00015">
    <property type="entry name" value="MCPsignal"/>
    <property type="match status" value="1"/>
</dbReference>
<dbReference type="CDD" id="cd06225">
    <property type="entry name" value="HAMP"/>
    <property type="match status" value="1"/>
</dbReference>
<dbReference type="InterPro" id="IPR003660">
    <property type="entry name" value="HAMP_dom"/>
</dbReference>
<dbReference type="RefSeq" id="WP_378966189.1">
    <property type="nucleotide sequence ID" value="NZ_JBHTBJ010000005.1"/>
</dbReference>
<feature type="domain" description="HAMP" evidence="9">
    <location>
        <begin position="217"/>
        <end position="269"/>
    </location>
</feature>
<evidence type="ECO:0000256" key="6">
    <source>
        <dbReference type="SAM" id="MobiDB-lite"/>
    </source>
</evidence>
<dbReference type="PROSITE" id="PS50111">
    <property type="entry name" value="CHEMOTAXIS_TRANSDUC_2"/>
    <property type="match status" value="1"/>
</dbReference>
<dbReference type="InterPro" id="IPR051310">
    <property type="entry name" value="MCP_chemotaxis"/>
</dbReference>
<evidence type="ECO:0000259" key="8">
    <source>
        <dbReference type="PROSITE" id="PS50111"/>
    </source>
</evidence>
<keyword evidence="7" id="KW-0472">Membrane</keyword>
<evidence type="ECO:0000256" key="5">
    <source>
        <dbReference type="PROSITE-ProRule" id="PRU00284"/>
    </source>
</evidence>
<dbReference type="SMART" id="SM00283">
    <property type="entry name" value="MA"/>
    <property type="match status" value="1"/>
</dbReference>
<evidence type="ECO:0000256" key="2">
    <source>
        <dbReference type="ARBA" id="ARBA00022692"/>
    </source>
</evidence>
<evidence type="ECO:0000313" key="11">
    <source>
        <dbReference type="Proteomes" id="UP001596548"/>
    </source>
</evidence>
<evidence type="ECO:0000256" key="3">
    <source>
        <dbReference type="ARBA" id="ARBA00022989"/>
    </source>
</evidence>
<name>A0ABW2HP82_9ACTN</name>
<dbReference type="PANTHER" id="PTHR43531">
    <property type="entry name" value="PROTEIN ICFG"/>
    <property type="match status" value="1"/>
</dbReference>
<dbReference type="InterPro" id="IPR024478">
    <property type="entry name" value="HlyB_4HB_MCP"/>
</dbReference>
<dbReference type="InterPro" id="IPR004089">
    <property type="entry name" value="MCPsignal_dom"/>
</dbReference>
<comment type="similarity">
    <text evidence="4">Belongs to the methyl-accepting chemotaxis (MCP) protein family.</text>
</comment>
<sequence>MADKGFGFRNLSVAWKLRWMAIVACILLLAVGTVGIYQLGNTQERLQDMFRTNLQNTKALDNVAIAYRDLRLGLRALALAQNSAETQAATTVVRGTLDTLNGEWDKIKTLDLSGRDADRDTITKNFATYQDLAQNKLIPAVEANNLAQFNQITSTQVNPIADTIDEALGGLLNAEAEAAETSIRNSSDAYDTARMLMIILVVVALLFTFGMVFLITRSIAGPLRKTVTVLSGLASGRLDQRLDVDSRDEVGQMAVALNSALERLSDTVGTVIDSSAQINNAAGQISGASQSLSQAATEQASSVEETTSSLEQMTAGIAQNSENANATEEIAAKAKAEALEGGEAVQLTVNAMKEITSKIGIIDDIAFQTNMLALNATIEAARAGEHGKGFAVVATEVGKLAERSQVAAQEISELASGSVQTAERAGDLLNTIIPSIIRTSDLVQEIAAASSEQRTGVLQVSIAMSQIGKVTEQTASSSEELAATAEEMSAQTAQLQTMMEFFNTGRAVAGTRSYGHAEYTNMNAGTYPSRNVPVGAYSGGGQDAFGPETEAKFDSFR</sequence>
<reference evidence="11" key="1">
    <citation type="journal article" date="2019" name="Int. J. Syst. Evol. Microbiol.">
        <title>The Global Catalogue of Microorganisms (GCM) 10K type strain sequencing project: providing services to taxonomists for standard genome sequencing and annotation.</title>
        <authorList>
            <consortium name="The Broad Institute Genomics Platform"/>
            <consortium name="The Broad Institute Genome Sequencing Center for Infectious Disease"/>
            <person name="Wu L."/>
            <person name="Ma J."/>
        </authorList>
    </citation>
    <scope>NUCLEOTIDE SEQUENCE [LARGE SCALE GENOMIC DNA]</scope>
    <source>
        <strain evidence="11">XZYJT-10</strain>
    </source>
</reference>